<keyword evidence="8" id="KW-1185">Reference proteome</keyword>
<dbReference type="GO" id="GO:0015035">
    <property type="term" value="F:protein-disulfide reductase activity"/>
    <property type="evidence" value="ECO:0007669"/>
    <property type="project" value="InterPro"/>
</dbReference>
<dbReference type="OrthoDB" id="3711263at2"/>
<dbReference type="InterPro" id="IPR023380">
    <property type="entry name" value="DsbB-like_sf"/>
</dbReference>
<name>W0PAX4_ADVMD</name>
<dbReference type="STRING" id="1247726.MIM_c19290"/>
<feature type="transmembrane region" description="Helical" evidence="6">
    <location>
        <begin position="62"/>
        <end position="80"/>
    </location>
</feature>
<proteinExistence type="predicted"/>
<dbReference type="InterPro" id="IPR003752">
    <property type="entry name" value="DiS_bond_form_DsbB/BdbC"/>
</dbReference>
<comment type="subcellular location">
    <subcellularLocation>
        <location evidence="1">Cell membrane</location>
        <topology evidence="1">Multi-pass membrane protein</topology>
    </subcellularLocation>
</comment>
<dbReference type="PANTHER" id="PTHR36570:SF3">
    <property type="entry name" value="DISULFIDE BOND FORMATION PROTEIN B"/>
    <property type="match status" value="1"/>
</dbReference>
<evidence type="ECO:0000256" key="6">
    <source>
        <dbReference type="SAM" id="Phobius"/>
    </source>
</evidence>
<dbReference type="AlphaFoldDB" id="W0PAX4"/>
<dbReference type="Gene3D" id="1.20.1550.10">
    <property type="entry name" value="DsbB-like"/>
    <property type="match status" value="1"/>
</dbReference>
<keyword evidence="4 6" id="KW-1133">Transmembrane helix</keyword>
<gene>
    <name evidence="7" type="ORF">MIM_c19290</name>
</gene>
<dbReference type="KEGG" id="amim:MIM_c19290"/>
<dbReference type="PATRIC" id="fig|1247726.3.peg.2127"/>
<dbReference type="Proteomes" id="UP000019095">
    <property type="component" value="Chromosome"/>
</dbReference>
<dbReference type="eggNOG" id="COG1495">
    <property type="taxonomic scope" value="Bacteria"/>
</dbReference>
<evidence type="ECO:0000256" key="1">
    <source>
        <dbReference type="ARBA" id="ARBA00004651"/>
    </source>
</evidence>
<keyword evidence="5 6" id="KW-0472">Membrane</keyword>
<dbReference type="InterPro" id="IPR050183">
    <property type="entry name" value="DsbB"/>
</dbReference>
<dbReference type="RefSeq" id="WP_025372644.1">
    <property type="nucleotide sequence ID" value="NZ_CP003915.1"/>
</dbReference>
<evidence type="ECO:0000256" key="4">
    <source>
        <dbReference type="ARBA" id="ARBA00022989"/>
    </source>
</evidence>
<keyword evidence="3 6" id="KW-0812">Transmembrane</keyword>
<dbReference type="PANTHER" id="PTHR36570">
    <property type="entry name" value="DISULFIDE BOND FORMATION PROTEIN B"/>
    <property type="match status" value="1"/>
</dbReference>
<dbReference type="Pfam" id="PF02600">
    <property type="entry name" value="DsbB"/>
    <property type="match status" value="1"/>
</dbReference>
<keyword evidence="2" id="KW-1003">Cell membrane</keyword>
<dbReference type="SUPFAM" id="SSF158442">
    <property type="entry name" value="DsbB-like"/>
    <property type="match status" value="1"/>
</dbReference>
<feature type="transmembrane region" description="Helical" evidence="6">
    <location>
        <begin position="36"/>
        <end position="55"/>
    </location>
</feature>
<reference evidence="7 8" key="1">
    <citation type="journal article" date="2014" name="Microbiology">
        <title>Unravelling the complete genome sequence of Advenella mimigardefordensis strain DPN7T and novel insights in the catabolism of the xenobiotic polythioester precursor 3,3'-dithiodipropionate.</title>
        <authorList>
            <person name="Wubbeler J.H."/>
            <person name="Hiessl S."/>
            <person name="Schuldes J."/>
            <person name="Thurmer A."/>
            <person name="Daniel R."/>
            <person name="Steinbuchel A."/>
        </authorList>
    </citation>
    <scope>NUCLEOTIDE SEQUENCE [LARGE SCALE GENOMIC DNA]</scope>
    <source>
        <strain evidence="8">DSM 17166 / LMG 22922 / DPN7</strain>
    </source>
</reference>
<evidence type="ECO:0000256" key="5">
    <source>
        <dbReference type="ARBA" id="ARBA00023136"/>
    </source>
</evidence>
<evidence type="ECO:0000256" key="2">
    <source>
        <dbReference type="ARBA" id="ARBA00022475"/>
    </source>
</evidence>
<dbReference type="GO" id="GO:0005886">
    <property type="term" value="C:plasma membrane"/>
    <property type="evidence" value="ECO:0007669"/>
    <property type="project" value="UniProtKB-SubCell"/>
</dbReference>
<evidence type="ECO:0000256" key="3">
    <source>
        <dbReference type="ARBA" id="ARBA00022692"/>
    </source>
</evidence>
<evidence type="ECO:0000313" key="7">
    <source>
        <dbReference type="EMBL" id="AHG64009.1"/>
    </source>
</evidence>
<evidence type="ECO:0000313" key="8">
    <source>
        <dbReference type="Proteomes" id="UP000019095"/>
    </source>
</evidence>
<organism evidence="7 8">
    <name type="scientific">Advenella mimigardefordensis (strain DSM 17166 / LMG 22922 / DPN7)</name>
    <dbReference type="NCBI Taxonomy" id="1247726"/>
    <lineage>
        <taxon>Bacteria</taxon>
        <taxon>Pseudomonadati</taxon>
        <taxon>Pseudomonadota</taxon>
        <taxon>Betaproteobacteria</taxon>
        <taxon>Burkholderiales</taxon>
        <taxon>Alcaligenaceae</taxon>
    </lineage>
</organism>
<accession>W0PAX4</accession>
<protein>
    <submittedName>
        <fullName evidence="7">Putative disulfide bond formation protein DsbB</fullName>
    </submittedName>
</protein>
<sequence length="162" mass="17630">MTQTRLNLIALLCLLALGVALISQHVFDMPPCAWCVLQRLILLVIAAVCLLANLVPGTIKRLIALLTFALTIAGIVAAWYQYTVAAEMVSCDRTFADIFMSKTTGLDGMVPWLFGIYATCMDAKVSVLGVEYVLWALLLFVVLLGLSAYALFGNTRGRSRLA</sequence>
<feature type="transmembrane region" description="Helical" evidence="6">
    <location>
        <begin position="132"/>
        <end position="152"/>
    </location>
</feature>
<dbReference type="GO" id="GO:0006457">
    <property type="term" value="P:protein folding"/>
    <property type="evidence" value="ECO:0007669"/>
    <property type="project" value="InterPro"/>
</dbReference>
<dbReference type="HOGENOM" id="CLU_098660_3_0_4"/>
<dbReference type="EMBL" id="CP003915">
    <property type="protein sequence ID" value="AHG64009.1"/>
    <property type="molecule type" value="Genomic_DNA"/>
</dbReference>